<dbReference type="GO" id="GO:0006310">
    <property type="term" value="P:DNA recombination"/>
    <property type="evidence" value="ECO:0007669"/>
    <property type="project" value="UniProtKB-UniRule"/>
</dbReference>
<evidence type="ECO:0000256" key="11">
    <source>
        <dbReference type="ARBA" id="ARBA00023235"/>
    </source>
</evidence>
<evidence type="ECO:0000256" key="14">
    <source>
        <dbReference type="ARBA" id="ARBA00048988"/>
    </source>
</evidence>
<comment type="catalytic activity">
    <reaction evidence="12 15">
        <text>Couples ATP hydrolysis with the unwinding of duplex DNA by translocating in the 3'-5' direction.</text>
        <dbReference type="EC" id="5.6.2.4"/>
    </reaction>
</comment>
<dbReference type="InterPro" id="IPR012340">
    <property type="entry name" value="NA-bd_OB-fold"/>
</dbReference>
<dbReference type="Pfam" id="PF17191">
    <property type="entry name" value="RecG_wedge"/>
    <property type="match status" value="1"/>
</dbReference>
<dbReference type="NCBIfam" id="TIGR00643">
    <property type="entry name" value="recG"/>
    <property type="match status" value="1"/>
</dbReference>
<evidence type="ECO:0000256" key="10">
    <source>
        <dbReference type="ARBA" id="ARBA00023204"/>
    </source>
</evidence>
<dbReference type="SUPFAM" id="SSF50249">
    <property type="entry name" value="Nucleic acid-binding proteins"/>
    <property type="match status" value="1"/>
</dbReference>
<proteinExistence type="inferred from homology"/>
<evidence type="ECO:0000256" key="5">
    <source>
        <dbReference type="ARBA" id="ARBA00022801"/>
    </source>
</evidence>
<comment type="caution">
    <text evidence="18">The sequence shown here is derived from an EMBL/GenBank/DDBJ whole genome shotgun (WGS) entry which is preliminary data.</text>
</comment>
<gene>
    <name evidence="18" type="ORF">A3A77_03465</name>
</gene>
<dbReference type="NCBIfam" id="NF008168">
    <property type="entry name" value="PRK10917.2-2"/>
    <property type="match status" value="1"/>
</dbReference>
<dbReference type="NCBIfam" id="NF008165">
    <property type="entry name" value="PRK10917.1-3"/>
    <property type="match status" value="1"/>
</dbReference>
<dbReference type="InterPro" id="IPR027417">
    <property type="entry name" value="P-loop_NTPase"/>
</dbReference>
<dbReference type="GO" id="GO:0005524">
    <property type="term" value="F:ATP binding"/>
    <property type="evidence" value="ECO:0007669"/>
    <property type="project" value="UniProtKB-KW"/>
</dbReference>
<dbReference type="EC" id="5.6.2.4" evidence="13 15"/>
<dbReference type="Pfam" id="PF00270">
    <property type="entry name" value="DEAD"/>
    <property type="match status" value="1"/>
</dbReference>
<dbReference type="Proteomes" id="UP000178659">
    <property type="component" value="Unassembled WGS sequence"/>
</dbReference>
<evidence type="ECO:0000259" key="16">
    <source>
        <dbReference type="PROSITE" id="PS51192"/>
    </source>
</evidence>
<dbReference type="Gene3D" id="2.40.50.140">
    <property type="entry name" value="Nucleic acid-binding proteins"/>
    <property type="match status" value="1"/>
</dbReference>
<evidence type="ECO:0000256" key="9">
    <source>
        <dbReference type="ARBA" id="ARBA00023172"/>
    </source>
</evidence>
<sequence length="677" mass="76114">MNVNSPVHEVPFVGLTMVKRLKKLGIDSVLDLIYYFPFRHDDYSLTSPISQIQPGEIATIKGQIISIENVYTRSGKKIQKAVVSDGEDKLFVTWFNQPFLVKSLPQGTFVSISGKVEKFGLKKAITSPKYEKQNSAMELTQTGVHTGRLVPVYPETDGVSSKWIRSRVVKVLPKTIDQIEEFLPEEIKKENGLTGLQEAIKQMHFPENQEKLNKARERLGFDEFFEIQINTLSRKKEWKEKKLAHAISVDRDKVISLIKSLPFTLTDAQRRVLSEILQDLGKDKAMNRLLEGDVGSGKTVVAAIACYVAFLNKFQSALMSPTQILAQQHYKTLTNILAPLGVNVALVTSDQKTAKDLSSFDLIVGTHALIQKDIRFENLALVIVDEQHRFGVQQRALLSQKAKEKTPHILTMTATPIPRTVALTVYGDLDLSVIDEMPIGRQNVKTWVVPSNKRQAAYGWISQRVKDTDEQAFIVCPLIEESSFETMKSVKAASVEFERLSNKVFPNLRLGLLHGRMKPKEKEEQMQKMKEGLIDILVATPVVEVGIDIPTATIMMIETSERFGLAQLHQLRGRVGRGNKQSYCLLFSESHNSIYRLKHLENNYSGATLAELDLKLRGPGDLFGKAQHGYPQLKVGSYSDLELIKKARSAAEKLLPEIEKFPSIKKLLDKKGEIVPN</sequence>
<dbReference type="GO" id="GO:0043138">
    <property type="term" value="F:3'-5' DNA helicase activity"/>
    <property type="evidence" value="ECO:0007669"/>
    <property type="project" value="UniProtKB-EC"/>
</dbReference>
<dbReference type="InterPro" id="IPR014001">
    <property type="entry name" value="Helicase_ATP-bd"/>
</dbReference>
<dbReference type="GO" id="GO:0006281">
    <property type="term" value="P:DNA repair"/>
    <property type="evidence" value="ECO:0007669"/>
    <property type="project" value="UniProtKB-UniRule"/>
</dbReference>
<evidence type="ECO:0000256" key="8">
    <source>
        <dbReference type="ARBA" id="ARBA00023125"/>
    </source>
</evidence>
<evidence type="ECO:0000259" key="17">
    <source>
        <dbReference type="PROSITE" id="PS51194"/>
    </source>
</evidence>
<dbReference type="CDD" id="cd04488">
    <property type="entry name" value="RecG_wedge_OBF"/>
    <property type="match status" value="1"/>
</dbReference>
<dbReference type="AlphaFoldDB" id="A0A1G1VF45"/>
<dbReference type="InterPro" id="IPR011545">
    <property type="entry name" value="DEAD/DEAH_box_helicase_dom"/>
</dbReference>
<comment type="similarity">
    <text evidence="1 15">Belongs to the helicase family. RecG subfamily.</text>
</comment>
<dbReference type="SMART" id="SM00487">
    <property type="entry name" value="DEXDc"/>
    <property type="match status" value="1"/>
</dbReference>
<dbReference type="SMART" id="SM00490">
    <property type="entry name" value="HELICc"/>
    <property type="match status" value="1"/>
</dbReference>
<evidence type="ECO:0000256" key="12">
    <source>
        <dbReference type="ARBA" id="ARBA00034617"/>
    </source>
</evidence>
<feature type="domain" description="Helicase ATP-binding" evidence="16">
    <location>
        <begin position="279"/>
        <end position="434"/>
    </location>
</feature>
<dbReference type="InterPro" id="IPR004609">
    <property type="entry name" value="ATP-dep_DNA_helicase_RecG"/>
</dbReference>
<comment type="catalytic activity">
    <reaction evidence="14 15">
        <text>ATP + H2O = ADP + phosphate + H(+)</text>
        <dbReference type="Rhea" id="RHEA:13065"/>
        <dbReference type="ChEBI" id="CHEBI:15377"/>
        <dbReference type="ChEBI" id="CHEBI:15378"/>
        <dbReference type="ChEBI" id="CHEBI:30616"/>
        <dbReference type="ChEBI" id="CHEBI:43474"/>
        <dbReference type="ChEBI" id="CHEBI:456216"/>
        <dbReference type="EC" id="5.6.2.4"/>
    </reaction>
</comment>
<dbReference type="Pfam" id="PF00271">
    <property type="entry name" value="Helicase_C"/>
    <property type="match status" value="1"/>
</dbReference>
<evidence type="ECO:0000313" key="18">
    <source>
        <dbReference type="EMBL" id="OGY14028.1"/>
    </source>
</evidence>
<keyword evidence="7 15" id="KW-0067">ATP-binding</keyword>
<feature type="domain" description="Helicase C-terminal" evidence="17">
    <location>
        <begin position="468"/>
        <end position="620"/>
    </location>
</feature>
<keyword evidence="11" id="KW-0413">Isomerase</keyword>
<evidence type="ECO:0000313" key="19">
    <source>
        <dbReference type="Proteomes" id="UP000178659"/>
    </source>
</evidence>
<dbReference type="CDD" id="cd17992">
    <property type="entry name" value="DEXHc_RecG"/>
    <property type="match status" value="1"/>
</dbReference>
<evidence type="ECO:0000256" key="7">
    <source>
        <dbReference type="ARBA" id="ARBA00022840"/>
    </source>
</evidence>
<keyword evidence="3 15" id="KW-0547">Nucleotide-binding</keyword>
<organism evidence="18 19">
    <name type="scientific">Candidatus Blackburnbacteria bacterium RIFCSPLOWO2_01_FULL_40_20</name>
    <dbReference type="NCBI Taxonomy" id="1797519"/>
    <lineage>
        <taxon>Bacteria</taxon>
        <taxon>Candidatus Blackburniibacteriota</taxon>
    </lineage>
</organism>
<reference evidence="18 19" key="1">
    <citation type="journal article" date="2016" name="Nat. Commun.">
        <title>Thousands of microbial genomes shed light on interconnected biogeochemical processes in an aquifer system.</title>
        <authorList>
            <person name="Anantharaman K."/>
            <person name="Brown C.T."/>
            <person name="Hug L.A."/>
            <person name="Sharon I."/>
            <person name="Castelle C.J."/>
            <person name="Probst A.J."/>
            <person name="Thomas B.C."/>
            <person name="Singh A."/>
            <person name="Wilkins M.J."/>
            <person name="Karaoz U."/>
            <person name="Brodie E.L."/>
            <person name="Williams K.H."/>
            <person name="Hubbard S.S."/>
            <person name="Banfield J.F."/>
        </authorList>
    </citation>
    <scope>NUCLEOTIDE SEQUENCE [LARGE SCALE GENOMIC DNA]</scope>
</reference>
<keyword evidence="4 15" id="KW-0227">DNA damage</keyword>
<evidence type="ECO:0000256" key="13">
    <source>
        <dbReference type="ARBA" id="ARBA00034808"/>
    </source>
</evidence>
<dbReference type="InterPro" id="IPR033454">
    <property type="entry name" value="RecG_wedge"/>
</dbReference>
<evidence type="ECO:0000256" key="4">
    <source>
        <dbReference type="ARBA" id="ARBA00022763"/>
    </source>
</evidence>
<keyword evidence="6 15" id="KW-0347">Helicase</keyword>
<keyword evidence="9 15" id="KW-0233">DNA recombination</keyword>
<dbReference type="InterPro" id="IPR047112">
    <property type="entry name" value="RecG/Mfd"/>
</dbReference>
<evidence type="ECO:0000256" key="2">
    <source>
        <dbReference type="ARBA" id="ARBA00017846"/>
    </source>
</evidence>
<evidence type="ECO:0000256" key="15">
    <source>
        <dbReference type="RuleBase" id="RU363016"/>
    </source>
</evidence>
<comment type="function">
    <text evidence="15">Plays a critical role in recombination and DNA repair. Helps process Holliday junction intermediates to mature products by catalyzing branch migration. Has replication fork regression activity, unwinds stalled or blocked replication forks to make a HJ that can be resolved. Has a DNA unwinding activity characteristic of a DNA helicase with 3'-5' polarity.</text>
</comment>
<dbReference type="Gene3D" id="3.40.50.300">
    <property type="entry name" value="P-loop containing nucleotide triphosphate hydrolases"/>
    <property type="match status" value="2"/>
</dbReference>
<dbReference type="SUPFAM" id="SSF52540">
    <property type="entry name" value="P-loop containing nucleoside triphosphate hydrolases"/>
    <property type="match status" value="2"/>
</dbReference>
<evidence type="ECO:0000256" key="1">
    <source>
        <dbReference type="ARBA" id="ARBA00007504"/>
    </source>
</evidence>
<dbReference type="GO" id="GO:0016887">
    <property type="term" value="F:ATP hydrolysis activity"/>
    <property type="evidence" value="ECO:0007669"/>
    <property type="project" value="RHEA"/>
</dbReference>
<protein>
    <recommendedName>
        <fullName evidence="2 15">ATP-dependent DNA helicase RecG</fullName>
        <ecNumber evidence="13 15">5.6.2.4</ecNumber>
    </recommendedName>
</protein>
<dbReference type="PANTHER" id="PTHR47964:SF1">
    <property type="entry name" value="ATP-DEPENDENT DNA HELICASE HOMOLOG RECG, CHLOROPLASTIC"/>
    <property type="match status" value="1"/>
</dbReference>
<name>A0A1G1VF45_9BACT</name>
<dbReference type="PROSITE" id="PS51192">
    <property type="entry name" value="HELICASE_ATP_BIND_1"/>
    <property type="match status" value="1"/>
</dbReference>
<dbReference type="EMBL" id="MHCC01000004">
    <property type="protein sequence ID" value="OGY14028.1"/>
    <property type="molecule type" value="Genomic_DNA"/>
</dbReference>
<dbReference type="PANTHER" id="PTHR47964">
    <property type="entry name" value="ATP-DEPENDENT DNA HELICASE HOMOLOG RECG, CHLOROPLASTIC"/>
    <property type="match status" value="1"/>
</dbReference>
<accession>A0A1G1VF45</accession>
<dbReference type="GO" id="GO:0003677">
    <property type="term" value="F:DNA binding"/>
    <property type="evidence" value="ECO:0007669"/>
    <property type="project" value="UniProtKB-KW"/>
</dbReference>
<dbReference type="PROSITE" id="PS51194">
    <property type="entry name" value="HELICASE_CTER"/>
    <property type="match status" value="1"/>
</dbReference>
<evidence type="ECO:0000256" key="3">
    <source>
        <dbReference type="ARBA" id="ARBA00022741"/>
    </source>
</evidence>
<dbReference type="InterPro" id="IPR001650">
    <property type="entry name" value="Helicase_C-like"/>
</dbReference>
<keyword evidence="5 15" id="KW-0378">Hydrolase</keyword>
<keyword evidence="10 15" id="KW-0234">DNA repair</keyword>
<evidence type="ECO:0000256" key="6">
    <source>
        <dbReference type="ARBA" id="ARBA00022806"/>
    </source>
</evidence>
<keyword evidence="8" id="KW-0238">DNA-binding</keyword>